<protein>
    <recommendedName>
        <fullName evidence="9">Cytochrome b561 domain-containing protein</fullName>
    </recommendedName>
</protein>
<keyword evidence="3 8" id="KW-0812">Transmembrane</keyword>
<evidence type="ECO:0000313" key="11">
    <source>
        <dbReference type="Proteomes" id="UP000664534"/>
    </source>
</evidence>
<keyword evidence="5 8" id="KW-1133">Transmembrane helix</keyword>
<keyword evidence="2" id="KW-0813">Transport</keyword>
<dbReference type="PANTHER" id="PTHR47797">
    <property type="entry name" value="DEHYDROGENASE, PUTATIVE (AFU_ORTHOLOGUE AFUA_8G05805)-RELATED"/>
    <property type="match status" value="1"/>
</dbReference>
<feature type="transmembrane region" description="Helical" evidence="8">
    <location>
        <begin position="96"/>
        <end position="121"/>
    </location>
</feature>
<evidence type="ECO:0000256" key="5">
    <source>
        <dbReference type="ARBA" id="ARBA00022989"/>
    </source>
</evidence>
<feature type="transmembrane region" description="Helical" evidence="8">
    <location>
        <begin position="202"/>
        <end position="223"/>
    </location>
</feature>
<dbReference type="AlphaFoldDB" id="A0A8H3IER9"/>
<dbReference type="Gene3D" id="2.60.40.1210">
    <property type="entry name" value="Cellobiose dehydrogenase, cytochrome domain"/>
    <property type="match status" value="1"/>
</dbReference>
<evidence type="ECO:0000256" key="4">
    <source>
        <dbReference type="ARBA" id="ARBA00022982"/>
    </source>
</evidence>
<evidence type="ECO:0000256" key="2">
    <source>
        <dbReference type="ARBA" id="ARBA00022448"/>
    </source>
</evidence>
<dbReference type="Proteomes" id="UP000664534">
    <property type="component" value="Unassembled WGS sequence"/>
</dbReference>
<comment type="caution">
    <text evidence="10">The sequence shown here is derived from an EMBL/GenBank/DDBJ whole genome shotgun (WGS) entry which is preliminary data.</text>
</comment>
<accession>A0A8H3IER9</accession>
<keyword evidence="11" id="KW-1185">Reference proteome</keyword>
<dbReference type="CDD" id="cd08760">
    <property type="entry name" value="Cyt_b561_FRRS1_like"/>
    <property type="match status" value="1"/>
</dbReference>
<evidence type="ECO:0000313" key="10">
    <source>
        <dbReference type="EMBL" id="CAF9925357.1"/>
    </source>
</evidence>
<evidence type="ECO:0000256" key="3">
    <source>
        <dbReference type="ARBA" id="ARBA00022692"/>
    </source>
</evidence>
<evidence type="ECO:0000256" key="7">
    <source>
        <dbReference type="SAM" id="MobiDB-lite"/>
    </source>
</evidence>
<dbReference type="Pfam" id="PF03188">
    <property type="entry name" value="Cytochrom_B561"/>
    <property type="match status" value="1"/>
</dbReference>
<dbReference type="SUPFAM" id="SSF49344">
    <property type="entry name" value="CBD9-like"/>
    <property type="match status" value="1"/>
</dbReference>
<gene>
    <name evidence="10" type="ORF">IMSHALPRED_006451</name>
</gene>
<comment type="subcellular location">
    <subcellularLocation>
        <location evidence="1">Membrane</location>
    </subcellularLocation>
</comment>
<feature type="transmembrane region" description="Helical" evidence="8">
    <location>
        <begin position="163"/>
        <end position="181"/>
    </location>
</feature>
<organism evidence="10 11">
    <name type="scientific">Imshaugia aleurites</name>
    <dbReference type="NCBI Taxonomy" id="172621"/>
    <lineage>
        <taxon>Eukaryota</taxon>
        <taxon>Fungi</taxon>
        <taxon>Dikarya</taxon>
        <taxon>Ascomycota</taxon>
        <taxon>Pezizomycotina</taxon>
        <taxon>Lecanoromycetes</taxon>
        <taxon>OSLEUM clade</taxon>
        <taxon>Lecanoromycetidae</taxon>
        <taxon>Lecanorales</taxon>
        <taxon>Lecanorineae</taxon>
        <taxon>Parmeliaceae</taxon>
        <taxon>Imshaugia</taxon>
    </lineage>
</organism>
<feature type="transmembrane region" description="Helical" evidence="8">
    <location>
        <begin position="229"/>
        <end position="250"/>
    </location>
</feature>
<name>A0A8H3IER9_9LECA</name>
<dbReference type="SMART" id="SM00665">
    <property type="entry name" value="B561"/>
    <property type="match status" value="1"/>
</dbReference>
<evidence type="ECO:0000256" key="1">
    <source>
        <dbReference type="ARBA" id="ARBA00004370"/>
    </source>
</evidence>
<dbReference type="OrthoDB" id="5389700at2759"/>
<keyword evidence="4" id="KW-0249">Electron transport</keyword>
<sequence>MTANIICRNCAGHQSHNSVDTSSTKQPWIWAAGPGDNGGNLVSSDSQDAKINQHSQYGVFFVDMTATRSNSTAIPSISGTTDSNATPLPNSVSALIIVHAVCLAGSFLLLFPLGVIALRWFKWVKIHWILQVLATVVCVLGLVIAIAFSAMDPEYDTFNHGHQIIGILAVVALLIQALLGYKHHQKYKQTGHRTVVSYFHLWLGRTVVILGMVNAVLGFSLAGSTPETIAIAIIAVVVLAITIAIVFFGARRRNRQAFLPDSSEPSSIALSGYNTPRGVDNGNMRGPGEGQPMHGRGFV</sequence>
<proteinExistence type="predicted"/>
<dbReference type="Gene3D" id="1.20.120.1770">
    <property type="match status" value="1"/>
</dbReference>
<feature type="transmembrane region" description="Helical" evidence="8">
    <location>
        <begin position="128"/>
        <end position="151"/>
    </location>
</feature>
<evidence type="ECO:0000256" key="8">
    <source>
        <dbReference type="SAM" id="Phobius"/>
    </source>
</evidence>
<evidence type="ECO:0000259" key="9">
    <source>
        <dbReference type="PROSITE" id="PS50939"/>
    </source>
</evidence>
<dbReference type="GO" id="GO:0016020">
    <property type="term" value="C:membrane"/>
    <property type="evidence" value="ECO:0007669"/>
    <property type="project" value="UniProtKB-SubCell"/>
</dbReference>
<keyword evidence="6 8" id="KW-0472">Membrane</keyword>
<dbReference type="EMBL" id="CAJPDT010000039">
    <property type="protein sequence ID" value="CAF9925357.1"/>
    <property type="molecule type" value="Genomic_DNA"/>
</dbReference>
<dbReference type="PROSITE" id="PS50939">
    <property type="entry name" value="CYTOCHROME_B561"/>
    <property type="match status" value="1"/>
</dbReference>
<reference evidence="10" key="1">
    <citation type="submission" date="2021-03" db="EMBL/GenBank/DDBJ databases">
        <authorList>
            <person name="Tagirdzhanova G."/>
        </authorList>
    </citation>
    <scope>NUCLEOTIDE SEQUENCE</scope>
</reference>
<dbReference type="PANTHER" id="PTHR47797:SF3">
    <property type="entry name" value="CYTOCHROME B561 DOMAIN-CONTAINING PROTEIN"/>
    <property type="match status" value="1"/>
</dbReference>
<evidence type="ECO:0000256" key="6">
    <source>
        <dbReference type="ARBA" id="ARBA00023136"/>
    </source>
</evidence>
<feature type="region of interest" description="Disordered" evidence="7">
    <location>
        <begin position="269"/>
        <end position="299"/>
    </location>
</feature>
<dbReference type="InterPro" id="IPR006593">
    <property type="entry name" value="Cyt_b561/ferric_Rdtase_TM"/>
</dbReference>
<feature type="domain" description="Cytochrome b561" evidence="9">
    <location>
        <begin position="61"/>
        <end position="257"/>
    </location>
</feature>